<accession>A0ABU3FQI8</accession>
<evidence type="ECO:0000313" key="2">
    <source>
        <dbReference type="Proteomes" id="UP001265301"/>
    </source>
</evidence>
<evidence type="ECO:0000313" key="1">
    <source>
        <dbReference type="EMBL" id="MDT2828239.1"/>
    </source>
</evidence>
<keyword evidence="1" id="KW-0489">Methyltransferase</keyword>
<dbReference type="EMBL" id="JARQBN010000011">
    <property type="protein sequence ID" value="MDT2828239.1"/>
    <property type="molecule type" value="Genomic_DNA"/>
</dbReference>
<protein>
    <submittedName>
        <fullName evidence="1">Class I SAM-dependent methyltransferase</fullName>
    </submittedName>
</protein>
<sequence>MPIDTIVSNMVFHHLTDSGKEQAIKQYNRRENYLRRHAVFI</sequence>
<gene>
    <name evidence="1" type="ORF">P7H59_07170</name>
</gene>
<dbReference type="GO" id="GO:0008168">
    <property type="term" value="F:methyltransferase activity"/>
    <property type="evidence" value="ECO:0007669"/>
    <property type="project" value="UniProtKB-KW"/>
</dbReference>
<reference evidence="1 2" key="1">
    <citation type="submission" date="2023-03" db="EMBL/GenBank/DDBJ databases">
        <authorList>
            <person name="Shen W."/>
            <person name="Cai J."/>
        </authorList>
    </citation>
    <scope>NUCLEOTIDE SEQUENCE [LARGE SCALE GENOMIC DNA]</scope>
    <source>
        <strain evidence="1 2">B101</strain>
    </source>
</reference>
<proteinExistence type="predicted"/>
<keyword evidence="2" id="KW-1185">Reference proteome</keyword>
<keyword evidence="1" id="KW-0808">Transferase</keyword>
<dbReference type="GO" id="GO:0032259">
    <property type="term" value="P:methylation"/>
    <property type="evidence" value="ECO:0007669"/>
    <property type="project" value="UniProtKB-KW"/>
</dbReference>
<dbReference type="Proteomes" id="UP001265301">
    <property type="component" value="Unassembled WGS sequence"/>
</dbReference>
<name>A0ABU3FQI8_9ENTE</name>
<organism evidence="1 2">
    <name type="scientific">Enterococcus viikkiensis</name>
    <dbReference type="NCBI Taxonomy" id="930854"/>
    <lineage>
        <taxon>Bacteria</taxon>
        <taxon>Bacillati</taxon>
        <taxon>Bacillota</taxon>
        <taxon>Bacilli</taxon>
        <taxon>Lactobacillales</taxon>
        <taxon>Enterococcaceae</taxon>
        <taxon>Enterococcus</taxon>
    </lineage>
</organism>
<comment type="caution">
    <text evidence="1">The sequence shown here is derived from an EMBL/GenBank/DDBJ whole genome shotgun (WGS) entry which is preliminary data.</text>
</comment>